<dbReference type="EMBL" id="BAAALR010000071">
    <property type="protein sequence ID" value="GAA1711932.1"/>
    <property type="molecule type" value="Genomic_DNA"/>
</dbReference>
<name>A0ABN2IUS3_9ACTN</name>
<dbReference type="Proteomes" id="UP001499947">
    <property type="component" value="Unassembled WGS sequence"/>
</dbReference>
<protein>
    <recommendedName>
        <fullName evidence="3">Secreted protein</fullName>
    </recommendedName>
</protein>
<gene>
    <name evidence="1" type="ORF">GCM10009680_61150</name>
</gene>
<proteinExistence type="predicted"/>
<sequence length="59" mass="6485">MVVVVAVVVVVSVARRMARLNFVMLPCLSPEWALEGGGAPVRRQRLRSKVGGGPLWERK</sequence>
<keyword evidence="2" id="KW-1185">Reference proteome</keyword>
<evidence type="ECO:0000313" key="1">
    <source>
        <dbReference type="EMBL" id="GAA1711932.1"/>
    </source>
</evidence>
<reference evidence="1 2" key="1">
    <citation type="journal article" date="2019" name="Int. J. Syst. Evol. Microbiol.">
        <title>The Global Catalogue of Microorganisms (GCM) 10K type strain sequencing project: providing services to taxonomists for standard genome sequencing and annotation.</title>
        <authorList>
            <consortium name="The Broad Institute Genomics Platform"/>
            <consortium name="The Broad Institute Genome Sequencing Center for Infectious Disease"/>
            <person name="Wu L."/>
            <person name="Ma J."/>
        </authorList>
    </citation>
    <scope>NUCLEOTIDE SEQUENCE [LARGE SCALE GENOMIC DNA]</scope>
    <source>
        <strain evidence="1 2">JCM 13244</strain>
    </source>
</reference>
<accession>A0ABN2IUS3</accession>
<comment type="caution">
    <text evidence="1">The sequence shown here is derived from an EMBL/GenBank/DDBJ whole genome shotgun (WGS) entry which is preliminary data.</text>
</comment>
<organism evidence="1 2">
    <name type="scientific">Streptomyces yatensis</name>
    <dbReference type="NCBI Taxonomy" id="155177"/>
    <lineage>
        <taxon>Bacteria</taxon>
        <taxon>Bacillati</taxon>
        <taxon>Actinomycetota</taxon>
        <taxon>Actinomycetes</taxon>
        <taxon>Kitasatosporales</taxon>
        <taxon>Streptomycetaceae</taxon>
        <taxon>Streptomyces</taxon>
        <taxon>Streptomyces violaceusniger group</taxon>
    </lineage>
</organism>
<evidence type="ECO:0008006" key="3">
    <source>
        <dbReference type="Google" id="ProtNLM"/>
    </source>
</evidence>
<evidence type="ECO:0000313" key="2">
    <source>
        <dbReference type="Proteomes" id="UP001499947"/>
    </source>
</evidence>